<dbReference type="Pfam" id="PF16234">
    <property type="entry name" value="DUF4892"/>
    <property type="match status" value="1"/>
</dbReference>
<evidence type="ECO:0000256" key="1">
    <source>
        <dbReference type="ARBA" id="ARBA00004442"/>
    </source>
</evidence>
<evidence type="ECO:0000256" key="3">
    <source>
        <dbReference type="ARBA" id="ARBA00023237"/>
    </source>
</evidence>
<accession>A0A128F906</accession>
<proteinExistence type="predicted"/>
<evidence type="ECO:0000256" key="4">
    <source>
        <dbReference type="PROSITE-ProRule" id="PRU00473"/>
    </source>
</evidence>
<name>A0A128F906_9GAMM</name>
<evidence type="ECO:0000256" key="2">
    <source>
        <dbReference type="ARBA" id="ARBA00023136"/>
    </source>
</evidence>
<organism evidence="6 7">
    <name type="scientific">Grimontia celer</name>
    <dbReference type="NCBI Taxonomy" id="1796497"/>
    <lineage>
        <taxon>Bacteria</taxon>
        <taxon>Pseudomonadati</taxon>
        <taxon>Pseudomonadota</taxon>
        <taxon>Gammaproteobacteria</taxon>
        <taxon>Vibrionales</taxon>
        <taxon>Vibrionaceae</taxon>
        <taxon>Grimontia</taxon>
    </lineage>
</organism>
<dbReference type="EMBL" id="FIZX01000002">
    <property type="protein sequence ID" value="CZF83228.1"/>
    <property type="molecule type" value="Genomic_DNA"/>
</dbReference>
<gene>
    <name evidence="6" type="primary">oprF_4</name>
    <name evidence="6" type="ORF">GCE9029_03708</name>
</gene>
<evidence type="ECO:0000313" key="6">
    <source>
        <dbReference type="EMBL" id="CZF83228.1"/>
    </source>
</evidence>
<dbReference type="PANTHER" id="PTHR30329:SF21">
    <property type="entry name" value="LIPOPROTEIN YIAD-RELATED"/>
    <property type="match status" value="1"/>
</dbReference>
<dbReference type="PANTHER" id="PTHR30329">
    <property type="entry name" value="STATOR ELEMENT OF FLAGELLAR MOTOR COMPLEX"/>
    <property type="match status" value="1"/>
</dbReference>
<dbReference type="InterPro" id="IPR006664">
    <property type="entry name" value="OMP_bac"/>
</dbReference>
<dbReference type="GO" id="GO:0009279">
    <property type="term" value="C:cell outer membrane"/>
    <property type="evidence" value="ECO:0007669"/>
    <property type="project" value="UniProtKB-SubCell"/>
</dbReference>
<comment type="subcellular location">
    <subcellularLocation>
        <location evidence="1">Cell outer membrane</location>
    </subcellularLocation>
</comment>
<sequence length="485" mass="53883">MKLWLGKVKIEFVLGLALTTLLVTTASAGELFSAPPESELKERTVQHYTKFPLVMGIDGGAPIVQKQGGRLTRLGYELPAGFEPFHLVNNYKAQIVALGGEVLFECEEKACGRVKGLKNLLEPSSNILSGKAALLVAKLSHETKPIYLSLYSVKTNNRTGLQVDVIEDVEEPLDLISVDAAYLSAPVEVLTFEDKSGKDRQGSKDHPMVQRLPGARIVEYTQLGFGRTKVLTAVTEKREHQIVALDGKITDIGYKLPRQYSEYEAFANYQSALSKLGFVPQFRCEGKECGDEDKLHEGLNTLVHIGNEKDQFYGLYKLDRPEGNVYAMVYVIGFSGGLWGELRVIEETELKDDRLVIDLEGLTDKIAQTGHVALDGLLFKFDSDQMLPESKAVINTLATYLKAHPDWKFYVVGHTDDKGSESYNQKLADKRAKSVVKALTSEYQIPKRQLVAKGVGEYAPVANNLNEDGQKQNRRVELVLRSDTK</sequence>
<keyword evidence="3" id="KW-0998">Cell outer membrane</keyword>
<evidence type="ECO:0000259" key="5">
    <source>
        <dbReference type="PROSITE" id="PS51123"/>
    </source>
</evidence>
<dbReference type="SUPFAM" id="SSF103088">
    <property type="entry name" value="OmpA-like"/>
    <property type="match status" value="1"/>
</dbReference>
<keyword evidence="7" id="KW-1185">Reference proteome</keyword>
<dbReference type="STRING" id="1796497.GCE9029_03708"/>
<dbReference type="RefSeq" id="WP_062665484.1">
    <property type="nucleotide sequence ID" value="NZ_FIZX01000002.1"/>
</dbReference>
<dbReference type="InterPro" id="IPR036737">
    <property type="entry name" value="OmpA-like_sf"/>
</dbReference>
<dbReference type="OrthoDB" id="9792021at2"/>
<dbReference type="InterPro" id="IPR006665">
    <property type="entry name" value="OmpA-like"/>
</dbReference>
<dbReference type="Pfam" id="PF00691">
    <property type="entry name" value="OmpA"/>
    <property type="match status" value="1"/>
</dbReference>
<dbReference type="AlphaFoldDB" id="A0A128F906"/>
<feature type="domain" description="OmpA-like" evidence="5">
    <location>
        <begin position="366"/>
        <end position="484"/>
    </location>
</feature>
<dbReference type="Gene3D" id="3.30.1330.60">
    <property type="entry name" value="OmpA-like domain"/>
    <property type="match status" value="1"/>
</dbReference>
<keyword evidence="2 4" id="KW-0472">Membrane</keyword>
<evidence type="ECO:0000313" key="7">
    <source>
        <dbReference type="Proteomes" id="UP000071641"/>
    </source>
</evidence>
<protein>
    <submittedName>
        <fullName evidence="6">Outer membrane porin F</fullName>
    </submittedName>
</protein>
<dbReference type="Proteomes" id="UP000071641">
    <property type="component" value="Unassembled WGS sequence"/>
</dbReference>
<dbReference type="PRINTS" id="PR01021">
    <property type="entry name" value="OMPADOMAIN"/>
</dbReference>
<reference evidence="7" key="1">
    <citation type="submission" date="2016-02" db="EMBL/GenBank/DDBJ databases">
        <authorList>
            <person name="Rodrigo-Torres Lidia"/>
            <person name="Arahal R.David."/>
        </authorList>
    </citation>
    <scope>NUCLEOTIDE SEQUENCE [LARGE SCALE GENOMIC DNA]</scope>
    <source>
        <strain evidence="7">CECT 9029</strain>
    </source>
</reference>
<dbReference type="InterPro" id="IPR032608">
    <property type="entry name" value="DUF4892"/>
</dbReference>
<dbReference type="CDD" id="cd07185">
    <property type="entry name" value="OmpA_C-like"/>
    <property type="match status" value="1"/>
</dbReference>
<dbReference type="InterPro" id="IPR050330">
    <property type="entry name" value="Bact_OuterMem_StrucFunc"/>
</dbReference>
<dbReference type="PROSITE" id="PS51123">
    <property type="entry name" value="OMPA_2"/>
    <property type="match status" value="1"/>
</dbReference>